<proteinExistence type="predicted"/>
<gene>
    <name evidence="2" type="ORF">FOZ76_05350</name>
</gene>
<protein>
    <submittedName>
        <fullName evidence="2">Spermidine synthase</fullName>
    </submittedName>
</protein>
<dbReference type="InterPro" id="IPR029063">
    <property type="entry name" value="SAM-dependent_MTases_sf"/>
</dbReference>
<reference evidence="2 3" key="1">
    <citation type="submission" date="2019-07" db="EMBL/GenBank/DDBJ databases">
        <title>Qingshengfaniella alkalisoli gen. nov., sp. nov., isolated from saline soil.</title>
        <authorList>
            <person name="Xu L."/>
            <person name="Huang X.-X."/>
            <person name="Sun J.-Q."/>
        </authorList>
    </citation>
    <scope>NUCLEOTIDE SEQUENCE [LARGE SCALE GENOMIC DNA]</scope>
    <source>
        <strain evidence="2 3">DSM 27279</strain>
    </source>
</reference>
<name>A0A556AXB1_9BURK</name>
<dbReference type="PANTHER" id="PTHR43317:SF11">
    <property type="entry name" value="POLYAMINE AMINOPROPYLTRANSFERASE 2"/>
    <property type="match status" value="1"/>
</dbReference>
<dbReference type="Proteomes" id="UP000318405">
    <property type="component" value="Unassembled WGS sequence"/>
</dbReference>
<comment type="caution">
    <text evidence="2">The sequence shown here is derived from an EMBL/GenBank/DDBJ whole genome shotgun (WGS) entry which is preliminary data.</text>
</comment>
<dbReference type="PANTHER" id="PTHR43317">
    <property type="entry name" value="THERMOSPERMINE SYNTHASE ACAULIS5"/>
    <property type="match status" value="1"/>
</dbReference>
<dbReference type="OrthoDB" id="117774at2"/>
<keyword evidence="3" id="KW-1185">Reference proteome</keyword>
<accession>A0A556AXB1</accession>
<evidence type="ECO:0000313" key="2">
    <source>
        <dbReference type="EMBL" id="TSH97583.1"/>
    </source>
</evidence>
<organism evidence="2 3">
    <name type="scientific">Verticiella sediminum</name>
    <dbReference type="NCBI Taxonomy" id="1247510"/>
    <lineage>
        <taxon>Bacteria</taxon>
        <taxon>Pseudomonadati</taxon>
        <taxon>Pseudomonadota</taxon>
        <taxon>Betaproteobacteria</taxon>
        <taxon>Burkholderiales</taxon>
        <taxon>Alcaligenaceae</taxon>
        <taxon>Verticiella</taxon>
    </lineage>
</organism>
<dbReference type="EMBL" id="VLTJ01000008">
    <property type="protein sequence ID" value="TSH97583.1"/>
    <property type="molecule type" value="Genomic_DNA"/>
</dbReference>
<dbReference type="GO" id="GO:0006596">
    <property type="term" value="P:polyamine biosynthetic process"/>
    <property type="evidence" value="ECO:0007669"/>
    <property type="project" value="UniProtKB-KW"/>
</dbReference>
<keyword evidence="1" id="KW-0620">Polyamine biosynthesis</keyword>
<sequence length="262" mass="28537">MPAGPSEQDAPLLSDSNGVRYLHFGSEWVQGAMAVADPAKLVLEYTRQMMAWLLFLAPPKAPQAIGTLGLGAGSLARYCLKHTPSRVRAVEWNAQVASVCRMFFRLPADGRRLQVDIADAADWVADPAHHGTCPALMVDLYDWQAQGPVRDSVAFYADCRRVLGEVGVLTVNLFGAHESFPRNITNLDQAFDGRVVVLPEIDAGNRVALAFTGPVLEVTVAELLARAETVEGEYKLPARRWARTLVREAGAGRAKGDALLRF</sequence>
<evidence type="ECO:0000313" key="3">
    <source>
        <dbReference type="Proteomes" id="UP000318405"/>
    </source>
</evidence>
<dbReference type="AlphaFoldDB" id="A0A556AXB1"/>
<dbReference type="SUPFAM" id="SSF53335">
    <property type="entry name" value="S-adenosyl-L-methionine-dependent methyltransferases"/>
    <property type="match status" value="1"/>
</dbReference>
<dbReference type="Gene3D" id="3.40.50.150">
    <property type="entry name" value="Vaccinia Virus protein VP39"/>
    <property type="match status" value="1"/>
</dbReference>
<dbReference type="RefSeq" id="WP_143947108.1">
    <property type="nucleotide sequence ID" value="NZ_BAABMB010000004.1"/>
</dbReference>
<evidence type="ECO:0000256" key="1">
    <source>
        <dbReference type="ARBA" id="ARBA00023115"/>
    </source>
</evidence>